<dbReference type="EMBL" id="JBBJCI010000124">
    <property type="protein sequence ID" value="KAK7247886.1"/>
    <property type="molecule type" value="Genomic_DNA"/>
</dbReference>
<gene>
    <name evidence="3" type="ORF">SO694_00084017</name>
</gene>
<dbReference type="InterPro" id="IPR004147">
    <property type="entry name" value="ABC1_dom"/>
</dbReference>
<evidence type="ECO:0000313" key="4">
    <source>
        <dbReference type="Proteomes" id="UP001363151"/>
    </source>
</evidence>
<evidence type="ECO:0000313" key="3">
    <source>
        <dbReference type="EMBL" id="KAK7247886.1"/>
    </source>
</evidence>
<organism evidence="3 4">
    <name type="scientific">Aureococcus anophagefferens</name>
    <name type="common">Harmful bloom alga</name>
    <dbReference type="NCBI Taxonomy" id="44056"/>
    <lineage>
        <taxon>Eukaryota</taxon>
        <taxon>Sar</taxon>
        <taxon>Stramenopiles</taxon>
        <taxon>Ochrophyta</taxon>
        <taxon>Pelagophyceae</taxon>
        <taxon>Pelagomonadales</taxon>
        <taxon>Pelagomonadaceae</taxon>
        <taxon>Aureococcus</taxon>
    </lineage>
</organism>
<protein>
    <recommendedName>
        <fullName evidence="2">ABC1 atypical kinase-like domain-containing protein</fullName>
    </recommendedName>
</protein>
<sequence>MLAMRRLLPARSVVGLGNTRPLIAVGRRRGRPPVGRFGRQPLGRRPGDESGVAGKVLKVGAVATAAGGVYVYSTNEGLWRYMRVGASLVPMAADYARVGWDVRGAPEAAAAAAYEAYHARWADEPLKVCLDLRGFYVKIGQVMSGQPDLIPEAYGDSLKVLQESVPPQPFELVRSIVEAELGCPMEDVFSSFDREPIGAASIGAGKESEMPNFLSRPFSTRFGWFLDERASLGTASIGQVHRATLRGGRGVVVKVQYPDTEKFFRMDFDVILRIFQAVNPELVDALEIQRKCFAQEFDYKTEAANLRFTYDTVRPAFAHLDVPQPYDARHPSYPAELRDLTNPPEEVFAVVKLHYGGSAGIAEGLRTFGFESLADAMGPKMSELFEIASFNAEYAMAKLFSPSAAAFLRRRGLSRTYDEEESVATAPAEPTRPRLKGWQKKIREAKARREAAAAAAAQGVP</sequence>
<reference evidence="3 4" key="1">
    <citation type="submission" date="2024-03" db="EMBL/GenBank/DDBJ databases">
        <title>Aureococcus anophagefferens CCMP1851 and Kratosvirus quantuckense: Draft genome of a second virus-susceptible host strain in the model system.</title>
        <authorList>
            <person name="Chase E."/>
            <person name="Truchon A.R."/>
            <person name="Schepens W."/>
            <person name="Wilhelm S.W."/>
        </authorList>
    </citation>
    <scope>NUCLEOTIDE SEQUENCE [LARGE SCALE GENOMIC DNA]</scope>
    <source>
        <strain evidence="3 4">CCMP1851</strain>
    </source>
</reference>
<keyword evidence="4" id="KW-1185">Reference proteome</keyword>
<accession>A0ABR1G3G4</accession>
<dbReference type="InterPro" id="IPR051130">
    <property type="entry name" value="Mito_struct-func_regulator"/>
</dbReference>
<evidence type="ECO:0000256" key="1">
    <source>
        <dbReference type="SAM" id="MobiDB-lite"/>
    </source>
</evidence>
<comment type="caution">
    <text evidence="3">The sequence shown here is derived from an EMBL/GenBank/DDBJ whole genome shotgun (WGS) entry which is preliminary data.</text>
</comment>
<feature type="domain" description="ABC1 atypical kinase-like" evidence="2">
    <location>
        <begin position="228"/>
        <end position="324"/>
    </location>
</feature>
<name>A0ABR1G3G4_AURAN</name>
<proteinExistence type="predicted"/>
<dbReference type="Pfam" id="PF03109">
    <property type="entry name" value="ABC1"/>
    <property type="match status" value="2"/>
</dbReference>
<dbReference type="PANTHER" id="PTHR43173:SF34">
    <property type="entry name" value="ABC1 ATYPICAL KINASE-LIKE DOMAIN-CONTAINING PROTEIN"/>
    <property type="match status" value="1"/>
</dbReference>
<feature type="region of interest" description="Disordered" evidence="1">
    <location>
        <begin position="418"/>
        <end position="437"/>
    </location>
</feature>
<dbReference type="Proteomes" id="UP001363151">
    <property type="component" value="Unassembled WGS sequence"/>
</dbReference>
<feature type="domain" description="ABC1 atypical kinase-like" evidence="2">
    <location>
        <begin position="161"/>
        <end position="203"/>
    </location>
</feature>
<evidence type="ECO:0000259" key="2">
    <source>
        <dbReference type="Pfam" id="PF03109"/>
    </source>
</evidence>
<dbReference type="PANTHER" id="PTHR43173">
    <property type="entry name" value="ABC1 FAMILY PROTEIN"/>
    <property type="match status" value="1"/>
</dbReference>